<dbReference type="PROSITE" id="PS50801">
    <property type="entry name" value="STAS"/>
    <property type="match status" value="1"/>
</dbReference>
<dbReference type="InterPro" id="IPR003658">
    <property type="entry name" value="Anti-sigma_ant"/>
</dbReference>
<evidence type="ECO:0000259" key="3">
    <source>
        <dbReference type="PROSITE" id="PS50801"/>
    </source>
</evidence>
<dbReference type="PANTHER" id="PTHR33495">
    <property type="entry name" value="ANTI-SIGMA FACTOR ANTAGONIST TM_1081-RELATED-RELATED"/>
    <property type="match status" value="1"/>
</dbReference>
<dbReference type="NCBIfam" id="TIGR00377">
    <property type="entry name" value="ant_ant_sig"/>
    <property type="match status" value="1"/>
</dbReference>
<dbReference type="EMBL" id="JBFALK010000009">
    <property type="protein sequence ID" value="MEV0970669.1"/>
    <property type="molecule type" value="Genomic_DNA"/>
</dbReference>
<dbReference type="InterPro" id="IPR036513">
    <property type="entry name" value="STAS_dom_sf"/>
</dbReference>
<proteinExistence type="inferred from homology"/>
<sequence>MRDFRVSVSPHPPFTVVSVIGELDVLTEPELREQVERTLDREPSCQLLFDLTALRFIDSSGIRVILDCYTRTRGSGGGVTVCGLSPHIQHLFTILGLTVRMNIYPTLAAALSHAVGE</sequence>
<dbReference type="Gene3D" id="3.30.750.24">
    <property type="entry name" value="STAS domain"/>
    <property type="match status" value="1"/>
</dbReference>
<evidence type="ECO:0000256" key="1">
    <source>
        <dbReference type="ARBA" id="ARBA00009013"/>
    </source>
</evidence>
<reference evidence="4 5" key="1">
    <citation type="submission" date="2024-06" db="EMBL/GenBank/DDBJ databases">
        <title>The Natural Products Discovery Center: Release of the First 8490 Sequenced Strains for Exploring Actinobacteria Biosynthetic Diversity.</title>
        <authorList>
            <person name="Kalkreuter E."/>
            <person name="Kautsar S.A."/>
            <person name="Yang D."/>
            <person name="Bader C.D."/>
            <person name="Teijaro C.N."/>
            <person name="Fluegel L."/>
            <person name="Davis C.M."/>
            <person name="Simpson J.R."/>
            <person name="Lauterbach L."/>
            <person name="Steele A.D."/>
            <person name="Gui C."/>
            <person name="Meng S."/>
            <person name="Li G."/>
            <person name="Viehrig K."/>
            <person name="Ye F."/>
            <person name="Su P."/>
            <person name="Kiefer A.F."/>
            <person name="Nichols A."/>
            <person name="Cepeda A.J."/>
            <person name="Yan W."/>
            <person name="Fan B."/>
            <person name="Jiang Y."/>
            <person name="Adhikari A."/>
            <person name="Zheng C.-J."/>
            <person name="Schuster L."/>
            <person name="Cowan T.M."/>
            <person name="Smanski M.J."/>
            <person name="Chevrette M.G."/>
            <person name="De Carvalho L.P.S."/>
            <person name="Shen B."/>
        </authorList>
    </citation>
    <scope>NUCLEOTIDE SEQUENCE [LARGE SCALE GENOMIC DNA]</scope>
    <source>
        <strain evidence="4 5">NPDC050100</strain>
    </source>
</reference>
<comment type="similarity">
    <text evidence="1 2">Belongs to the anti-sigma-factor antagonist family.</text>
</comment>
<dbReference type="RefSeq" id="WP_061255713.1">
    <property type="nucleotide sequence ID" value="NZ_JBFALK010000009.1"/>
</dbReference>
<organism evidence="4 5">
    <name type="scientific">Microtetraspora glauca</name>
    <dbReference type="NCBI Taxonomy" id="1996"/>
    <lineage>
        <taxon>Bacteria</taxon>
        <taxon>Bacillati</taxon>
        <taxon>Actinomycetota</taxon>
        <taxon>Actinomycetes</taxon>
        <taxon>Streptosporangiales</taxon>
        <taxon>Streptosporangiaceae</taxon>
        <taxon>Microtetraspora</taxon>
    </lineage>
</organism>
<gene>
    <name evidence="4" type="ORF">AB0I59_18695</name>
</gene>
<protein>
    <recommendedName>
        <fullName evidence="2">Anti-sigma factor antagonist</fullName>
    </recommendedName>
</protein>
<name>A0ABV3GG94_MICGL</name>
<evidence type="ECO:0000313" key="4">
    <source>
        <dbReference type="EMBL" id="MEV0970669.1"/>
    </source>
</evidence>
<evidence type="ECO:0000313" key="5">
    <source>
        <dbReference type="Proteomes" id="UP001551675"/>
    </source>
</evidence>
<comment type="caution">
    <text evidence="4">The sequence shown here is derived from an EMBL/GenBank/DDBJ whole genome shotgun (WGS) entry which is preliminary data.</text>
</comment>
<dbReference type="InterPro" id="IPR002645">
    <property type="entry name" value="STAS_dom"/>
</dbReference>
<dbReference type="Proteomes" id="UP001551675">
    <property type="component" value="Unassembled WGS sequence"/>
</dbReference>
<dbReference type="CDD" id="cd07043">
    <property type="entry name" value="STAS_anti-anti-sigma_factors"/>
    <property type="match status" value="1"/>
</dbReference>
<keyword evidence="5" id="KW-1185">Reference proteome</keyword>
<feature type="domain" description="STAS" evidence="3">
    <location>
        <begin position="4"/>
        <end position="114"/>
    </location>
</feature>
<dbReference type="Pfam" id="PF01740">
    <property type="entry name" value="STAS"/>
    <property type="match status" value="1"/>
</dbReference>
<dbReference type="SUPFAM" id="SSF52091">
    <property type="entry name" value="SpoIIaa-like"/>
    <property type="match status" value="1"/>
</dbReference>
<evidence type="ECO:0000256" key="2">
    <source>
        <dbReference type="RuleBase" id="RU003749"/>
    </source>
</evidence>
<accession>A0ABV3GG94</accession>